<reference evidence="3" key="2">
    <citation type="submission" date="2013-07" db="EMBL/GenBank/DDBJ databases">
        <authorList>
            <consortium name="The Broad Institute Genome Sequencing Platform"/>
            <person name="Cuomo C."/>
            <person name="Litvintseva A."/>
            <person name="Chen Y."/>
            <person name="Heitman J."/>
            <person name="Sun S."/>
            <person name="Springer D."/>
            <person name="Dromer F."/>
            <person name="Young S.K."/>
            <person name="Zeng Q."/>
            <person name="Gargeya S."/>
            <person name="Fitzgerald M."/>
            <person name="Abouelleil A."/>
            <person name="Alvarado L."/>
            <person name="Berlin A.M."/>
            <person name="Chapman S.B."/>
            <person name="Dewar J."/>
            <person name="Goldberg J."/>
            <person name="Griggs A."/>
            <person name="Gujja S."/>
            <person name="Hansen M."/>
            <person name="Howarth C."/>
            <person name="Imamovic A."/>
            <person name="Larimer J."/>
            <person name="McCowan C."/>
            <person name="Murphy C."/>
            <person name="Pearson M."/>
            <person name="Priest M."/>
            <person name="Roberts A."/>
            <person name="Saif S."/>
            <person name="Shea T."/>
            <person name="Sykes S."/>
            <person name="Wortman J."/>
            <person name="Nusbaum C."/>
            <person name="Birren B."/>
        </authorList>
    </citation>
    <scope>NUCLEOTIDE SEQUENCE</scope>
    <source>
        <strain evidence="3">CBS 10117</strain>
    </source>
</reference>
<dbReference type="VEuPathDB" id="FungiDB:I303_06539"/>
<dbReference type="RefSeq" id="XP_018260823.1">
    <property type="nucleotide sequence ID" value="XM_018409820.1"/>
</dbReference>
<dbReference type="KEGG" id="kdj:28970238"/>
<reference evidence="2" key="1">
    <citation type="submission" date="2013-07" db="EMBL/GenBank/DDBJ databases">
        <title>The Genome Sequence of Cryptococcus dejecticola CBS10117.</title>
        <authorList>
            <consortium name="The Broad Institute Genome Sequencing Platform"/>
            <person name="Cuomo C."/>
            <person name="Litvintseva A."/>
            <person name="Chen Y."/>
            <person name="Heitman J."/>
            <person name="Sun S."/>
            <person name="Springer D."/>
            <person name="Dromer F."/>
            <person name="Young S.K."/>
            <person name="Zeng Q."/>
            <person name="Gargeya S."/>
            <person name="Fitzgerald M."/>
            <person name="Abouelleil A."/>
            <person name="Alvarado L."/>
            <person name="Berlin A.M."/>
            <person name="Chapman S.B."/>
            <person name="Dewar J."/>
            <person name="Goldberg J."/>
            <person name="Griggs A."/>
            <person name="Gujja S."/>
            <person name="Hansen M."/>
            <person name="Howarth C."/>
            <person name="Imamovic A."/>
            <person name="Larimer J."/>
            <person name="McCowan C."/>
            <person name="Murphy C."/>
            <person name="Pearson M."/>
            <person name="Priest M."/>
            <person name="Roberts A."/>
            <person name="Saif S."/>
            <person name="Shea T."/>
            <person name="Sykes S."/>
            <person name="Wortman J."/>
            <person name="Nusbaum C."/>
            <person name="Birren B."/>
        </authorList>
    </citation>
    <scope>NUCLEOTIDE SEQUENCE [LARGE SCALE GENOMIC DNA]</scope>
    <source>
        <strain evidence="2">CBS 10117</strain>
    </source>
</reference>
<dbReference type="OrthoDB" id="10556334at2759"/>
<name>A0A1A5ZYU4_9TREE</name>
<protein>
    <submittedName>
        <fullName evidence="2">Uncharacterized protein</fullName>
    </submittedName>
</protein>
<proteinExistence type="predicted"/>
<dbReference type="EMBL" id="KI894034">
    <property type="protein sequence ID" value="OBR82981.1"/>
    <property type="molecule type" value="Genomic_DNA"/>
</dbReference>
<organism evidence="2">
    <name type="scientific">Kwoniella dejecticola CBS 10117</name>
    <dbReference type="NCBI Taxonomy" id="1296121"/>
    <lineage>
        <taxon>Eukaryota</taxon>
        <taxon>Fungi</taxon>
        <taxon>Dikarya</taxon>
        <taxon>Basidiomycota</taxon>
        <taxon>Agaricomycotina</taxon>
        <taxon>Tremellomycetes</taxon>
        <taxon>Tremellales</taxon>
        <taxon>Cryptococcaceae</taxon>
        <taxon>Kwoniella</taxon>
    </lineage>
</organism>
<dbReference type="EMBL" id="CP144538">
    <property type="protein sequence ID" value="WWC64528.1"/>
    <property type="molecule type" value="Genomic_DNA"/>
</dbReference>
<evidence type="ECO:0000256" key="1">
    <source>
        <dbReference type="SAM" id="MobiDB-lite"/>
    </source>
</evidence>
<evidence type="ECO:0000313" key="2">
    <source>
        <dbReference type="EMBL" id="OBR82981.1"/>
    </source>
</evidence>
<dbReference type="GeneID" id="28970238"/>
<feature type="compositionally biased region" description="Basic and acidic residues" evidence="1">
    <location>
        <begin position="459"/>
        <end position="468"/>
    </location>
</feature>
<reference evidence="3" key="3">
    <citation type="submission" date="2024-02" db="EMBL/GenBank/DDBJ databases">
        <title>Comparative genomics of Cryptococcus and Kwoniella reveals pathogenesis evolution and contrasting modes of karyotype evolution via chromosome fusion or intercentromeric recombination.</title>
        <authorList>
            <person name="Coelho M.A."/>
            <person name="David-Palma M."/>
            <person name="Shea T."/>
            <person name="Bowers K."/>
            <person name="McGinley-Smith S."/>
            <person name="Mohammad A.W."/>
            <person name="Gnirke A."/>
            <person name="Yurkov A.M."/>
            <person name="Nowrousian M."/>
            <person name="Sun S."/>
            <person name="Cuomo C.A."/>
            <person name="Heitman J."/>
        </authorList>
    </citation>
    <scope>NUCLEOTIDE SEQUENCE</scope>
    <source>
        <strain evidence="3">CBS 10117</strain>
    </source>
</reference>
<evidence type="ECO:0000313" key="4">
    <source>
        <dbReference type="Proteomes" id="UP000078595"/>
    </source>
</evidence>
<dbReference type="AlphaFoldDB" id="A0A1A5ZYU4"/>
<feature type="region of interest" description="Disordered" evidence="1">
    <location>
        <begin position="443"/>
        <end position="468"/>
    </location>
</feature>
<keyword evidence="4" id="KW-1185">Reference proteome</keyword>
<accession>A0A1A5ZYU4</accession>
<gene>
    <name evidence="2" type="ORF">I303_06539</name>
    <name evidence="3" type="ORF">I303_107138</name>
</gene>
<evidence type="ECO:0000313" key="3">
    <source>
        <dbReference type="EMBL" id="WWC64528.1"/>
    </source>
</evidence>
<dbReference type="Proteomes" id="UP000078595">
    <property type="component" value="Chromosome 9"/>
</dbReference>
<sequence>MPKNLQDLDEVIIRRIGYFLHEDSFIPLPSFNPHWLNLKSDLNTRAGKDYRSLSNTSRKLKGILPLRGLHLELTRWYRLERWVRLAPKSVLGGVRRLVIDIEQTEKLAQQSLISKWLMLAEFLQLLTSLQELTIINIPLCQHDQVAQLLRRHITLHLPRLVSLDLRADCTLCSTVWIHPFLLVSSDLLSLRAVIQNGIEESFAISIEEFKKIHNVTEHPLRRLLIKVRAPEHSMKVIERLSTIFPRLETLLVSPHSIEEPYPIVPSLYLGVFPPRKNSIEEMKLLLMGGDVKVERLLMDTIQREGVTIDESLRRLSQLRNIRVIDLGMRICIGQNKERPNPYLSATPNKYKTAQHYFNQLKNLKGKNAKYQDYKFNLQTAFRMIAEKSVKYFPSLEVIYIWEVVRGKNDIAKQWNRWCCRIEHDSQAEDQIVVMVDPIPENTIGDWTTNDEGTGPEAADLYHSDHADD</sequence>